<comment type="caution">
    <text evidence="1">The sequence shown here is derived from an EMBL/GenBank/DDBJ whole genome shotgun (WGS) entry which is preliminary data.</text>
</comment>
<dbReference type="Proteomes" id="UP001195769">
    <property type="component" value="Unassembled WGS sequence"/>
</dbReference>
<dbReference type="AlphaFoldDB" id="A0AAD4E243"/>
<feature type="non-terminal residue" evidence="1">
    <location>
        <position position="98"/>
    </location>
</feature>
<keyword evidence="2" id="KW-1185">Reference proteome</keyword>
<dbReference type="EMBL" id="JABBWK010000040">
    <property type="protein sequence ID" value="KAG1898329.1"/>
    <property type="molecule type" value="Genomic_DNA"/>
</dbReference>
<sequence>ENTILLLPSSVSASIQTSTCRDDIACIEEKLRDAQCHDCLYKLQNALRARVHLIKHRNRETCGQRANTCAASIISRLDGKIKMIADKYRTAHECLIVL</sequence>
<evidence type="ECO:0000313" key="2">
    <source>
        <dbReference type="Proteomes" id="UP001195769"/>
    </source>
</evidence>
<reference evidence="1" key="1">
    <citation type="journal article" date="2020" name="New Phytol.">
        <title>Comparative genomics reveals dynamic genome evolution in host specialist ectomycorrhizal fungi.</title>
        <authorList>
            <person name="Lofgren L.A."/>
            <person name="Nguyen N.H."/>
            <person name="Vilgalys R."/>
            <person name="Ruytinx J."/>
            <person name="Liao H.L."/>
            <person name="Branco S."/>
            <person name="Kuo A."/>
            <person name="LaButti K."/>
            <person name="Lipzen A."/>
            <person name="Andreopoulos W."/>
            <person name="Pangilinan J."/>
            <person name="Riley R."/>
            <person name="Hundley H."/>
            <person name="Na H."/>
            <person name="Barry K."/>
            <person name="Grigoriev I.V."/>
            <person name="Stajich J.E."/>
            <person name="Kennedy P.G."/>
        </authorList>
    </citation>
    <scope>NUCLEOTIDE SEQUENCE</scope>
    <source>
        <strain evidence="1">FC203</strain>
    </source>
</reference>
<dbReference type="RefSeq" id="XP_041223905.1">
    <property type="nucleotide sequence ID" value="XM_041373437.1"/>
</dbReference>
<protein>
    <submittedName>
        <fullName evidence="1">Uncharacterized protein</fullName>
    </submittedName>
</protein>
<name>A0AAD4E243_9AGAM</name>
<accession>A0AAD4E243</accession>
<dbReference type="GeneID" id="64667735"/>
<gene>
    <name evidence="1" type="ORF">F5891DRAFT_899768</name>
</gene>
<evidence type="ECO:0000313" key="1">
    <source>
        <dbReference type="EMBL" id="KAG1898329.1"/>
    </source>
</evidence>
<proteinExistence type="predicted"/>
<organism evidence="1 2">
    <name type="scientific">Suillus fuscotomentosus</name>
    <dbReference type="NCBI Taxonomy" id="1912939"/>
    <lineage>
        <taxon>Eukaryota</taxon>
        <taxon>Fungi</taxon>
        <taxon>Dikarya</taxon>
        <taxon>Basidiomycota</taxon>
        <taxon>Agaricomycotina</taxon>
        <taxon>Agaricomycetes</taxon>
        <taxon>Agaricomycetidae</taxon>
        <taxon>Boletales</taxon>
        <taxon>Suillineae</taxon>
        <taxon>Suillaceae</taxon>
        <taxon>Suillus</taxon>
    </lineage>
</organism>
<feature type="non-terminal residue" evidence="1">
    <location>
        <position position="1"/>
    </location>
</feature>